<name>A0A2G8IXI7_BACPU</name>
<protein>
    <submittedName>
        <fullName evidence="1">Uncharacterized protein</fullName>
    </submittedName>
</protein>
<comment type="caution">
    <text evidence="1">The sequence shown here is derived from an EMBL/GenBank/DDBJ whole genome shotgun (WGS) entry which is preliminary data.</text>
</comment>
<dbReference type="Proteomes" id="UP000230768">
    <property type="component" value="Unassembled WGS sequence"/>
</dbReference>
<organism evidence="1 2">
    <name type="scientific">Bacillus pumilus</name>
    <name type="common">Bacillus mesentericus</name>
    <dbReference type="NCBI Taxonomy" id="1408"/>
    <lineage>
        <taxon>Bacteria</taxon>
        <taxon>Bacillati</taxon>
        <taxon>Bacillota</taxon>
        <taxon>Bacilli</taxon>
        <taxon>Bacillales</taxon>
        <taxon>Bacillaceae</taxon>
        <taxon>Bacillus</taxon>
    </lineage>
</organism>
<reference evidence="1 2" key="1">
    <citation type="submission" date="2017-11" db="EMBL/GenBank/DDBJ databases">
        <title>Draft genome sequence of Bacillus pumilus 51_5il from lake Gorkoye (Russia: Novosibirsk region).</title>
        <authorList>
            <person name="Shipova A.A."/>
            <person name="Rozanov A.S."/>
            <person name="Bryanskaya A.V."/>
            <person name="Peltek S.E."/>
        </authorList>
    </citation>
    <scope>NUCLEOTIDE SEQUENCE [LARGE SCALE GENOMIC DNA]</scope>
    <source>
        <strain evidence="1 2">51_5il</strain>
    </source>
</reference>
<evidence type="ECO:0000313" key="1">
    <source>
        <dbReference type="EMBL" id="PIK28227.1"/>
    </source>
</evidence>
<dbReference type="EMBL" id="PEKP01000004">
    <property type="protein sequence ID" value="PIK28227.1"/>
    <property type="molecule type" value="Genomic_DNA"/>
</dbReference>
<gene>
    <name evidence="1" type="ORF">CTV99_02575</name>
</gene>
<evidence type="ECO:0000313" key="2">
    <source>
        <dbReference type="Proteomes" id="UP000230768"/>
    </source>
</evidence>
<proteinExistence type="predicted"/>
<sequence>MFHMKHFVYDMDLSLKKYYVVETYHEHRSYILVNRKKSKRLQCHFMNFVEFSCMMILIGSIA</sequence>
<dbReference type="AlphaFoldDB" id="A0A2G8IXI7"/>
<accession>A0A2G8IXI7</accession>